<evidence type="ECO:0000313" key="1">
    <source>
        <dbReference type="EMBL" id="WEL19517.1"/>
    </source>
</evidence>
<evidence type="ECO:0000313" key="2">
    <source>
        <dbReference type="Proteomes" id="UP001218034"/>
    </source>
</evidence>
<sequence>MIEQDDIEKLVEAQKKLKSSEVEEDYIPEILGSLVDSNPTISRISTSTDIQVTQKSEQVEIELQESVLETDEGREAVSELCKSSDATKKAITSTLILAEGEGEVTHEEIRKFSDYNDKSEISRACKELRDKNILGKDDSGEVDVV</sequence>
<reference evidence="1 2" key="1">
    <citation type="submission" date="2022-09" db="EMBL/GenBank/DDBJ databases">
        <title>Xylan utilization by haloarchaea-nanohaloarchaea associations.</title>
        <authorList>
            <person name="Yakimov M."/>
        </authorList>
    </citation>
    <scope>NUCLEOTIDE SEQUENCE [LARGE SCALE GENOMIC DNA]</scope>
    <source>
        <strain evidence="1 2">SVXNc</strain>
    </source>
</reference>
<gene>
    <name evidence="1" type="ORF">SVXNc_0497</name>
</gene>
<name>A0ABY8CE79_9ARCH</name>
<proteinExistence type="predicted"/>
<dbReference type="Proteomes" id="UP001218034">
    <property type="component" value="Chromosome"/>
</dbReference>
<accession>A0ABY8CE79</accession>
<protein>
    <submittedName>
        <fullName evidence="1">Uncharacterized protein</fullName>
    </submittedName>
</protein>
<keyword evidence="2" id="KW-1185">Reference proteome</keyword>
<dbReference type="RefSeq" id="WP_347722387.1">
    <property type="nucleotide sequence ID" value="NZ_CP104395.1"/>
</dbReference>
<dbReference type="EMBL" id="CP104395">
    <property type="protein sequence ID" value="WEL19517.1"/>
    <property type="molecule type" value="Genomic_DNA"/>
</dbReference>
<organism evidence="1 2">
    <name type="scientific">Candidatus Nanohalococcus occultus</name>
    <dbReference type="NCBI Taxonomy" id="2978047"/>
    <lineage>
        <taxon>Archaea</taxon>
        <taxon>Candidatus Nanohalarchaeota</taxon>
        <taxon>Candidatus Nanohalarchaeota incertae sedis</taxon>
        <taxon>Candidatus Nanohalococcus</taxon>
    </lineage>
</organism>
<dbReference type="GeneID" id="90589934"/>